<evidence type="ECO:0000256" key="4">
    <source>
        <dbReference type="ARBA" id="ARBA00023015"/>
    </source>
</evidence>
<feature type="region of interest" description="Disordered" evidence="9">
    <location>
        <begin position="108"/>
        <end position="190"/>
    </location>
</feature>
<dbReference type="InterPro" id="IPR036864">
    <property type="entry name" value="Zn2-C6_fun-type_DNA-bd_sf"/>
</dbReference>
<keyword evidence="6" id="KW-0804">Transcription</keyword>
<proteinExistence type="predicted"/>
<comment type="caution">
    <text evidence="12">The sequence shown here is derived from an EMBL/GenBank/DDBJ whole genome shotgun (WGS) entry which is preliminary data.</text>
</comment>
<keyword evidence="7" id="KW-0539">Nucleus</keyword>
<dbReference type="Pfam" id="PF00172">
    <property type="entry name" value="Zn_clus"/>
    <property type="match status" value="1"/>
</dbReference>
<dbReference type="GO" id="GO:0003677">
    <property type="term" value="F:DNA binding"/>
    <property type="evidence" value="ECO:0007669"/>
    <property type="project" value="UniProtKB-KW"/>
</dbReference>
<evidence type="ECO:0000256" key="9">
    <source>
        <dbReference type="SAM" id="MobiDB-lite"/>
    </source>
</evidence>
<keyword evidence="2 8" id="KW-0863">Zinc-finger</keyword>
<evidence type="ECO:0000313" key="12">
    <source>
        <dbReference type="EMBL" id="KAK5059692.1"/>
    </source>
</evidence>
<dbReference type="SUPFAM" id="SSF57701">
    <property type="entry name" value="Zn2/Cys6 DNA-binding domain"/>
    <property type="match status" value="1"/>
</dbReference>
<keyword evidence="13" id="KW-1185">Reference proteome</keyword>
<dbReference type="Pfam" id="PF00096">
    <property type="entry name" value="zf-C2H2"/>
    <property type="match status" value="2"/>
</dbReference>
<dbReference type="SMART" id="SM00066">
    <property type="entry name" value="GAL4"/>
    <property type="match status" value="1"/>
</dbReference>
<evidence type="ECO:0000256" key="8">
    <source>
        <dbReference type="PROSITE-ProRule" id="PRU00042"/>
    </source>
</evidence>
<dbReference type="GO" id="GO:0006351">
    <property type="term" value="P:DNA-templated transcription"/>
    <property type="evidence" value="ECO:0007669"/>
    <property type="project" value="InterPro"/>
</dbReference>
<keyword evidence="1" id="KW-0479">Metal-binding</keyword>
<dbReference type="Gene3D" id="3.30.160.60">
    <property type="entry name" value="Classic Zinc Finger"/>
    <property type="match status" value="2"/>
</dbReference>
<dbReference type="GO" id="GO:0000981">
    <property type="term" value="F:DNA-binding transcription factor activity, RNA polymerase II-specific"/>
    <property type="evidence" value="ECO:0007669"/>
    <property type="project" value="InterPro"/>
</dbReference>
<dbReference type="PANTHER" id="PTHR47660">
    <property type="entry name" value="TRANSCRIPTION FACTOR WITH C2H2 AND ZN(2)-CYS(6) DNA BINDING DOMAIN (EUROFUNG)-RELATED-RELATED"/>
    <property type="match status" value="1"/>
</dbReference>
<feature type="compositionally biased region" description="Polar residues" evidence="9">
    <location>
        <begin position="177"/>
        <end position="190"/>
    </location>
</feature>
<dbReference type="InterPro" id="IPR001138">
    <property type="entry name" value="Zn2Cys6_DnaBD"/>
</dbReference>
<dbReference type="PROSITE" id="PS50048">
    <property type="entry name" value="ZN2_CY6_FUNGAL_2"/>
    <property type="match status" value="1"/>
</dbReference>
<evidence type="ECO:0000259" key="11">
    <source>
        <dbReference type="PROSITE" id="PS50157"/>
    </source>
</evidence>
<dbReference type="CDD" id="cd12148">
    <property type="entry name" value="fungal_TF_MHR"/>
    <property type="match status" value="1"/>
</dbReference>
<dbReference type="Proteomes" id="UP001358417">
    <property type="component" value="Unassembled WGS sequence"/>
</dbReference>
<evidence type="ECO:0000256" key="2">
    <source>
        <dbReference type="ARBA" id="ARBA00022771"/>
    </source>
</evidence>
<evidence type="ECO:0000259" key="10">
    <source>
        <dbReference type="PROSITE" id="PS50048"/>
    </source>
</evidence>
<feature type="domain" description="Zn(2)-C6 fungal-type" evidence="10">
    <location>
        <begin position="77"/>
        <end position="106"/>
    </location>
</feature>
<dbReference type="SUPFAM" id="SSF57667">
    <property type="entry name" value="beta-beta-alpha zinc fingers"/>
    <property type="match status" value="1"/>
</dbReference>
<dbReference type="SMART" id="SM00355">
    <property type="entry name" value="ZnF_C2H2"/>
    <property type="match status" value="2"/>
</dbReference>
<evidence type="ECO:0000256" key="6">
    <source>
        <dbReference type="ARBA" id="ARBA00023163"/>
    </source>
</evidence>
<dbReference type="InterPro" id="IPR013087">
    <property type="entry name" value="Znf_C2H2_type"/>
</dbReference>
<dbReference type="EMBL" id="JAVRRD010000004">
    <property type="protein sequence ID" value="KAK5059692.1"/>
    <property type="molecule type" value="Genomic_DNA"/>
</dbReference>
<feature type="domain" description="C2H2-type" evidence="11">
    <location>
        <begin position="5"/>
        <end position="32"/>
    </location>
</feature>
<keyword evidence="3" id="KW-0862">Zinc</keyword>
<evidence type="ECO:0000256" key="7">
    <source>
        <dbReference type="ARBA" id="ARBA00023242"/>
    </source>
</evidence>
<feature type="compositionally biased region" description="Low complexity" evidence="9">
    <location>
        <begin position="166"/>
        <end position="176"/>
    </location>
</feature>
<evidence type="ECO:0000256" key="1">
    <source>
        <dbReference type="ARBA" id="ARBA00022723"/>
    </source>
</evidence>
<dbReference type="PROSITE" id="PS50157">
    <property type="entry name" value="ZINC_FINGER_C2H2_2"/>
    <property type="match status" value="2"/>
</dbReference>
<evidence type="ECO:0000256" key="5">
    <source>
        <dbReference type="ARBA" id="ARBA00023125"/>
    </source>
</evidence>
<dbReference type="InterPro" id="IPR007219">
    <property type="entry name" value="XnlR_reg_dom"/>
</dbReference>
<keyword evidence="5" id="KW-0238">DNA-binding</keyword>
<dbReference type="GO" id="GO:0008270">
    <property type="term" value="F:zinc ion binding"/>
    <property type="evidence" value="ECO:0007669"/>
    <property type="project" value="UniProtKB-KW"/>
</dbReference>
<organism evidence="12 13">
    <name type="scientific">Exophiala bonariae</name>
    <dbReference type="NCBI Taxonomy" id="1690606"/>
    <lineage>
        <taxon>Eukaryota</taxon>
        <taxon>Fungi</taxon>
        <taxon>Dikarya</taxon>
        <taxon>Ascomycota</taxon>
        <taxon>Pezizomycotina</taxon>
        <taxon>Eurotiomycetes</taxon>
        <taxon>Chaetothyriomycetidae</taxon>
        <taxon>Chaetothyriales</taxon>
        <taxon>Herpotrichiellaceae</taxon>
        <taxon>Exophiala</taxon>
    </lineage>
</organism>
<gene>
    <name evidence="12" type="ORF">LTR84_009575</name>
</gene>
<dbReference type="RefSeq" id="XP_064709513.1">
    <property type="nucleotide sequence ID" value="XM_064853114.1"/>
</dbReference>
<dbReference type="CDD" id="cd00067">
    <property type="entry name" value="GAL4"/>
    <property type="match status" value="1"/>
</dbReference>
<dbReference type="FunFam" id="3.30.160.60:FF:000446">
    <property type="entry name" value="Zinc finger protein"/>
    <property type="match status" value="1"/>
</dbReference>
<feature type="compositionally biased region" description="Low complexity" evidence="9">
    <location>
        <begin position="117"/>
        <end position="143"/>
    </location>
</feature>
<dbReference type="PANTHER" id="PTHR47660:SF7">
    <property type="entry name" value="TRANSCRIPTION FACTOR WITH C2H2 AND ZN(2)-CYS(6) DNA BINDING DOMAIN (EUROFUNG)"/>
    <property type="match status" value="1"/>
</dbReference>
<reference evidence="12 13" key="1">
    <citation type="submission" date="2023-08" db="EMBL/GenBank/DDBJ databases">
        <title>Black Yeasts Isolated from many extreme environments.</title>
        <authorList>
            <person name="Coleine C."/>
            <person name="Stajich J.E."/>
            <person name="Selbmann L."/>
        </authorList>
    </citation>
    <scope>NUCLEOTIDE SEQUENCE [LARGE SCALE GENOMIC DNA]</scope>
    <source>
        <strain evidence="12 13">CCFEE 5792</strain>
    </source>
</reference>
<evidence type="ECO:0008006" key="14">
    <source>
        <dbReference type="Google" id="ProtNLM"/>
    </source>
</evidence>
<accession>A0AAV9NIN5</accession>
<dbReference type="PROSITE" id="PS00028">
    <property type="entry name" value="ZINC_FINGER_C2H2_1"/>
    <property type="match status" value="2"/>
</dbReference>
<evidence type="ECO:0000313" key="13">
    <source>
        <dbReference type="Proteomes" id="UP001358417"/>
    </source>
</evidence>
<keyword evidence="4" id="KW-0805">Transcription regulation</keyword>
<name>A0AAV9NIN5_9EURO</name>
<dbReference type="InterPro" id="IPR036236">
    <property type="entry name" value="Znf_C2H2_sf"/>
</dbReference>
<evidence type="ECO:0000256" key="3">
    <source>
        <dbReference type="ARBA" id="ARBA00022833"/>
    </source>
</evidence>
<dbReference type="GeneID" id="89977733"/>
<sequence length="888" mass="99736">MASDLFCEICNTFFQRQEHYQRHLRTHTKEKPFTCSECNQAFGRVDSLFRHHTTVHGGNAVADPSKRQNERRRVAQACKSCGATKVRCDGERPCQRCVRQNLDCYYGTSSKRKQSTSNNGSHDAASSNSNNNNNDIDNHSASSKTQIPSQILKRARSNDGQTTPAVSVSSMQSMQVDNLQQPPTTAVELSSYDPSVQQHLSVSNENLLFTTATLPVVESNSRPPDPDVSSSGGPVPMDLNHWDGTIPLPNLGFDDSLSVDDWLNFDVNTNALLPLLPQDSAFEAYSNVWLASFESKSLPPLFAEPMEPSPIARFYSRAHSPEMDQDSVGPREYRPTSIEVDAPLVFPNMEDLPMSEIDAENLAHVEEITPEIVNSITGYTNKLERNGPYPPFLEMRIPQRPVLNSWVQLYFEHFHPIFPMLHKPSFQSTNTHWLLFFAVAAIGAHYSNLKGAQQCARAMHELVRRQAASLCEQYNHYGRALFMIQTNLLNHIGFIYSGERRALEIAEFLQALPPTLARRKGLFTNRLSYQKIMELDLTLSQKWQVWALDEERRRTGFAVWLLDSQFDHSFDLTRLMKVEELQMSLPQSEERWGASSAQSWASCSLGTAQIQDCGLEEVIRNDSWRPTWKSTGSIGKQVLLQQLIDVMNSQSGHPGAPSFSQPQKHKAEETLLGLLTITEDEDSNEHFSELKASIAHRLMIATALTIRKSPTRKIAAVALKTIYGRMEDPAWNALASQWKNAADQARLSVYWAARSLHIVRSSRCTHFATPDSLLKAVLVLWLYALLSERFEDRFKVPTGPAVILGSKSLQDMDSLDWISAGWSGVKLPGIGNLLCPEGRYRLLDESIGLMRSLKSWAISASYSQLLVRLRATERSAPASRMNDISAPP</sequence>
<feature type="domain" description="C2H2-type" evidence="11">
    <location>
        <begin position="33"/>
        <end position="61"/>
    </location>
</feature>
<protein>
    <recommendedName>
        <fullName evidence="14">Zn(2)-C6 fungal-type domain-containing protein</fullName>
    </recommendedName>
</protein>
<dbReference type="Gene3D" id="4.10.240.10">
    <property type="entry name" value="Zn(2)-C6 fungal-type DNA-binding domain"/>
    <property type="match status" value="1"/>
</dbReference>
<dbReference type="AlphaFoldDB" id="A0AAV9NIN5"/>
<dbReference type="Pfam" id="PF04082">
    <property type="entry name" value="Fungal_trans"/>
    <property type="match status" value="1"/>
</dbReference>